<dbReference type="Pfam" id="PF02588">
    <property type="entry name" value="YitT_membrane"/>
    <property type="match status" value="1"/>
</dbReference>
<feature type="transmembrane region" description="Helical" evidence="6">
    <location>
        <begin position="107"/>
        <end position="125"/>
    </location>
</feature>
<comment type="caution">
    <text evidence="8">The sequence shown here is derived from an EMBL/GenBank/DDBJ whole genome shotgun (WGS) entry which is preliminary data.</text>
</comment>
<comment type="subcellular location">
    <subcellularLocation>
        <location evidence="1">Cell membrane</location>
        <topology evidence="1">Multi-pass membrane protein</topology>
    </subcellularLocation>
</comment>
<evidence type="ECO:0000256" key="3">
    <source>
        <dbReference type="ARBA" id="ARBA00022692"/>
    </source>
</evidence>
<reference evidence="8" key="1">
    <citation type="submission" date="2017-09" db="EMBL/GenBank/DDBJ databases">
        <title>Yangia sp. SAOS 153D whole genome sequencing.</title>
        <authorList>
            <person name="Verma A."/>
            <person name="Krishnamurthi S."/>
        </authorList>
    </citation>
    <scope>NUCLEOTIDE SEQUENCE [LARGE SCALE GENOMIC DNA]</scope>
    <source>
        <strain evidence="8">SAOS 153D</strain>
    </source>
</reference>
<evidence type="ECO:0000256" key="4">
    <source>
        <dbReference type="ARBA" id="ARBA00022989"/>
    </source>
</evidence>
<dbReference type="InterPro" id="IPR003740">
    <property type="entry name" value="YitT"/>
</dbReference>
<evidence type="ECO:0000313" key="8">
    <source>
        <dbReference type="EMBL" id="PBD19732.1"/>
    </source>
</evidence>
<feature type="transmembrane region" description="Helical" evidence="6">
    <location>
        <begin position="158"/>
        <end position="191"/>
    </location>
</feature>
<reference evidence="7" key="3">
    <citation type="submission" date="2024-05" db="EMBL/GenBank/DDBJ databases">
        <title>Yangia mangrovi SAOS 153D genome.</title>
        <authorList>
            <person name="Verma A."/>
            <person name="Pal Y."/>
            <person name="Sundharam S."/>
            <person name="Bisht B."/>
            <person name="Srinivasan K."/>
        </authorList>
    </citation>
    <scope>NUCLEOTIDE SEQUENCE</scope>
    <source>
        <strain evidence="7">SAOS 153D</strain>
    </source>
</reference>
<dbReference type="Proteomes" id="UP000217448">
    <property type="component" value="Unassembled WGS sequence"/>
</dbReference>
<dbReference type="GO" id="GO:0005886">
    <property type="term" value="C:plasma membrane"/>
    <property type="evidence" value="ECO:0007669"/>
    <property type="project" value="UniProtKB-SubCell"/>
</dbReference>
<keyword evidence="3 6" id="KW-0812">Transmembrane</keyword>
<dbReference type="AlphaFoldDB" id="A0A2A3JX53"/>
<evidence type="ECO:0000256" key="1">
    <source>
        <dbReference type="ARBA" id="ARBA00004651"/>
    </source>
</evidence>
<evidence type="ECO:0000256" key="6">
    <source>
        <dbReference type="SAM" id="Phobius"/>
    </source>
</evidence>
<organism evidence="8">
    <name type="scientific">Alloyangia mangrovi</name>
    <dbReference type="NCBI Taxonomy" id="1779329"/>
    <lineage>
        <taxon>Bacteria</taxon>
        <taxon>Pseudomonadati</taxon>
        <taxon>Pseudomonadota</taxon>
        <taxon>Alphaproteobacteria</taxon>
        <taxon>Rhodobacterales</taxon>
        <taxon>Roseobacteraceae</taxon>
        <taxon>Alloyangia</taxon>
    </lineage>
</organism>
<reference evidence="9" key="2">
    <citation type="submission" date="2023-07" db="EMBL/GenBank/DDBJ databases">
        <title>Yangia mangrovi SAOS 153D genome.</title>
        <authorList>
            <person name="Verma A."/>
            <person name="Pal Y."/>
            <person name="Sundharam S."/>
            <person name="Bisht B."/>
            <person name="Srinivasan K."/>
        </authorList>
    </citation>
    <scope>NUCLEOTIDE SEQUENCE [LARGE SCALE GENOMIC DNA]</scope>
    <source>
        <strain evidence="9">SAOS 153D</strain>
    </source>
</reference>
<feature type="transmembrane region" description="Helical" evidence="6">
    <location>
        <begin position="48"/>
        <end position="70"/>
    </location>
</feature>
<keyword evidence="9" id="KW-1185">Reference proteome</keyword>
<gene>
    <name evidence="7" type="ORF">CLG85_025030</name>
    <name evidence="8" type="ORF">CLG85_07790</name>
</gene>
<keyword evidence="4 6" id="KW-1133">Transmembrane helix</keyword>
<evidence type="ECO:0000313" key="9">
    <source>
        <dbReference type="Proteomes" id="UP000217448"/>
    </source>
</evidence>
<dbReference type="EMBL" id="NTHN01000100">
    <property type="protein sequence ID" value="PBD19732.1"/>
    <property type="molecule type" value="Genomic_DNA"/>
</dbReference>
<dbReference type="OrthoDB" id="3296441at2"/>
<protein>
    <submittedName>
        <fullName evidence="7">YitT family protein</fullName>
    </submittedName>
</protein>
<feature type="transmembrane region" description="Helical" evidence="6">
    <location>
        <begin position="12"/>
        <end position="36"/>
    </location>
</feature>
<dbReference type="EMBL" id="NTHN02000084">
    <property type="protein sequence ID" value="MCT4373378.1"/>
    <property type="molecule type" value="Genomic_DNA"/>
</dbReference>
<feature type="transmembrane region" description="Helical" evidence="6">
    <location>
        <begin position="77"/>
        <end position="95"/>
    </location>
</feature>
<evidence type="ECO:0000256" key="2">
    <source>
        <dbReference type="ARBA" id="ARBA00022475"/>
    </source>
</evidence>
<name>A0A2A3JX53_9RHOB</name>
<evidence type="ECO:0000256" key="5">
    <source>
        <dbReference type="ARBA" id="ARBA00023136"/>
    </source>
</evidence>
<sequence>MKLKSPMSLYDAQGIAFGILMASLSVVFLKAAGLITGQTAGLSVLMSYVLPLDFGAIFLLVSLPFFWLSWKRRGKAFTLRTIAAVVGISVTAPLLQRWVSFDQLPPLVAAILAGASAGAGLIALFRHNASAGGLGVLALIVEEKTGFKTGWFQMSFDAVVFLVSCFVLPLELVVYSFVGAAVLNAVIAWNFRIQQTGNTPAGAPEAA</sequence>
<keyword evidence="2" id="KW-1003">Cell membrane</keyword>
<accession>A0A2A3JX53</accession>
<proteinExistence type="predicted"/>
<keyword evidence="5 6" id="KW-0472">Membrane</keyword>
<dbReference type="RefSeq" id="WP_095881758.1">
    <property type="nucleotide sequence ID" value="NZ_NTHN02000084.1"/>
</dbReference>
<dbReference type="InterPro" id="IPR051461">
    <property type="entry name" value="UPF0750_membrane"/>
</dbReference>
<dbReference type="PANTHER" id="PTHR33545:SF5">
    <property type="entry name" value="UPF0750 MEMBRANE PROTEIN YITT"/>
    <property type="match status" value="1"/>
</dbReference>
<dbReference type="PANTHER" id="PTHR33545">
    <property type="entry name" value="UPF0750 MEMBRANE PROTEIN YITT-RELATED"/>
    <property type="match status" value="1"/>
</dbReference>
<evidence type="ECO:0000313" key="7">
    <source>
        <dbReference type="EMBL" id="MCT4373378.1"/>
    </source>
</evidence>